<dbReference type="CDD" id="cd08276">
    <property type="entry name" value="MDR7"/>
    <property type="match status" value="1"/>
</dbReference>
<dbReference type="EMBL" id="RSCE01000020">
    <property type="protein sequence ID" value="RSH76856.1"/>
    <property type="molecule type" value="Genomic_DNA"/>
</dbReference>
<dbReference type="STRING" id="105984.A0A427XDC9"/>
<dbReference type="AlphaFoldDB" id="A0A427XDC9"/>
<dbReference type="Proteomes" id="UP000279236">
    <property type="component" value="Unassembled WGS sequence"/>
</dbReference>
<dbReference type="PANTHER" id="PTHR45033:SF2">
    <property type="entry name" value="ZINC-TYPE ALCOHOL DEHYDROGENASE-LIKE PROTEIN C1773.06C"/>
    <property type="match status" value="1"/>
</dbReference>
<accession>A0A427XDC9</accession>
<dbReference type="InterPro" id="IPR036291">
    <property type="entry name" value="NAD(P)-bd_dom_sf"/>
</dbReference>
<evidence type="ECO:0000313" key="3">
    <source>
        <dbReference type="Proteomes" id="UP000279236"/>
    </source>
</evidence>
<protein>
    <recommendedName>
        <fullName evidence="1">Enoyl reductase (ER) domain-containing protein</fullName>
    </recommendedName>
</protein>
<dbReference type="OrthoDB" id="9930022at2759"/>
<dbReference type="SUPFAM" id="SSF51735">
    <property type="entry name" value="NAD(P)-binding Rossmann-fold domains"/>
    <property type="match status" value="1"/>
</dbReference>
<dbReference type="Gene3D" id="3.40.50.720">
    <property type="entry name" value="NAD(P)-binding Rossmann-like Domain"/>
    <property type="match status" value="1"/>
</dbReference>
<dbReference type="InterPro" id="IPR052711">
    <property type="entry name" value="Zinc_ADH-like"/>
</dbReference>
<dbReference type="InterPro" id="IPR020843">
    <property type="entry name" value="ER"/>
</dbReference>
<name>A0A427XDC9_9TREE</name>
<dbReference type="InterPro" id="IPR013149">
    <property type="entry name" value="ADH-like_C"/>
</dbReference>
<gene>
    <name evidence="2" type="ORF">EHS24_005257</name>
</gene>
<organism evidence="2 3">
    <name type="scientific">Apiotrichum porosum</name>
    <dbReference type="NCBI Taxonomy" id="105984"/>
    <lineage>
        <taxon>Eukaryota</taxon>
        <taxon>Fungi</taxon>
        <taxon>Dikarya</taxon>
        <taxon>Basidiomycota</taxon>
        <taxon>Agaricomycotina</taxon>
        <taxon>Tremellomycetes</taxon>
        <taxon>Trichosporonales</taxon>
        <taxon>Trichosporonaceae</taxon>
        <taxon>Apiotrichum</taxon>
    </lineage>
</organism>
<dbReference type="GO" id="GO:0016491">
    <property type="term" value="F:oxidoreductase activity"/>
    <property type="evidence" value="ECO:0007669"/>
    <property type="project" value="InterPro"/>
</dbReference>
<evidence type="ECO:0000259" key="1">
    <source>
        <dbReference type="SMART" id="SM00829"/>
    </source>
</evidence>
<keyword evidence="3" id="KW-1185">Reference proteome</keyword>
<dbReference type="InterPro" id="IPR011032">
    <property type="entry name" value="GroES-like_sf"/>
</dbReference>
<reference evidence="2 3" key="1">
    <citation type="submission" date="2018-11" db="EMBL/GenBank/DDBJ databases">
        <title>Genome sequence of Apiotrichum porosum DSM 27194.</title>
        <authorList>
            <person name="Aliyu H."/>
            <person name="Gorte O."/>
            <person name="Ochsenreither K."/>
        </authorList>
    </citation>
    <scope>NUCLEOTIDE SEQUENCE [LARGE SCALE GENOMIC DNA]</scope>
    <source>
        <strain evidence="2 3">DSM 27194</strain>
    </source>
</reference>
<evidence type="ECO:0000313" key="2">
    <source>
        <dbReference type="EMBL" id="RSH76856.1"/>
    </source>
</evidence>
<comment type="caution">
    <text evidence="2">The sequence shown here is derived from an EMBL/GenBank/DDBJ whole genome shotgun (WGS) entry which is preliminary data.</text>
</comment>
<dbReference type="PANTHER" id="PTHR45033">
    <property type="match status" value="1"/>
</dbReference>
<feature type="domain" description="Enoyl reductase (ER)" evidence="1">
    <location>
        <begin position="24"/>
        <end position="371"/>
    </location>
</feature>
<dbReference type="Pfam" id="PF08240">
    <property type="entry name" value="ADH_N"/>
    <property type="match status" value="1"/>
</dbReference>
<dbReference type="InterPro" id="IPR013154">
    <property type="entry name" value="ADH-like_N"/>
</dbReference>
<dbReference type="RefSeq" id="XP_028472003.1">
    <property type="nucleotide sequence ID" value="XM_028620787.1"/>
</dbReference>
<dbReference type="Gene3D" id="3.90.180.10">
    <property type="entry name" value="Medium-chain alcohol dehydrogenases, catalytic domain"/>
    <property type="match status" value="1"/>
</dbReference>
<sequence length="374" mass="40217">MAAPEAQQTPSPTVMRRYVLESTDSLDGLVLEQDAKLPDITSPTQIRIRIKAISLNARDIQIATGQYPPHSVPKGLVPVSDGCGVVESVGAQVTHFKVGDHVAPVFPQGHHWEEHLTLKSLRRGLGGGIDGVAAEYFVCDEEEAVRIPSNFSYLEGATLPIAFGTAWSSLYGHQPKLQAGETVLCLGTGGVSLCAAQLALGAGARVILTSSSLDKLDKAERLLRPLASPGAPKNVIQTIDYSLIKDWDEEVRRMTHGKGVDFVIEIGGRGTLGRSIRSTRAGGLVAVSGYMSVYKTIPREILEEDIAQTILYSAANVRGVFCCNREMLKACVSALEVGGAKPVVGKTFKFDQLCEAYKYLEAGKHMGKVCIELE</sequence>
<proteinExistence type="predicted"/>
<dbReference type="SMART" id="SM00829">
    <property type="entry name" value="PKS_ER"/>
    <property type="match status" value="1"/>
</dbReference>
<dbReference type="Pfam" id="PF00107">
    <property type="entry name" value="ADH_zinc_N"/>
    <property type="match status" value="1"/>
</dbReference>
<dbReference type="GeneID" id="39589800"/>
<dbReference type="SUPFAM" id="SSF50129">
    <property type="entry name" value="GroES-like"/>
    <property type="match status" value="1"/>
</dbReference>